<evidence type="ECO:0000256" key="5">
    <source>
        <dbReference type="ARBA" id="ARBA00022989"/>
    </source>
</evidence>
<comment type="subcellular location">
    <subcellularLocation>
        <location evidence="1">Cell membrane</location>
        <topology evidence="1">Multi-pass membrane protein</topology>
    </subcellularLocation>
</comment>
<feature type="transmembrane region" description="Helical" evidence="7">
    <location>
        <begin position="242"/>
        <end position="261"/>
    </location>
</feature>
<feature type="transmembrane region" description="Helical" evidence="7">
    <location>
        <begin position="118"/>
        <end position="140"/>
    </location>
</feature>
<keyword evidence="3" id="KW-1003">Cell membrane</keyword>
<comment type="caution">
    <text evidence="8">The sequence shown here is derived from an EMBL/GenBank/DDBJ whole genome shotgun (WGS) entry which is preliminary data.</text>
</comment>
<feature type="transmembrane region" description="Helical" evidence="7">
    <location>
        <begin position="317"/>
        <end position="339"/>
    </location>
</feature>
<evidence type="ECO:0000256" key="4">
    <source>
        <dbReference type="ARBA" id="ARBA00022692"/>
    </source>
</evidence>
<feature type="transmembrane region" description="Helical" evidence="7">
    <location>
        <begin position="179"/>
        <end position="200"/>
    </location>
</feature>
<keyword evidence="6 7" id="KW-0472">Membrane</keyword>
<evidence type="ECO:0000256" key="3">
    <source>
        <dbReference type="ARBA" id="ARBA00022475"/>
    </source>
</evidence>
<sequence length="371" mass="36169">MPPAALPPASVTVTAPAPALTTPAAPPPVLRAALARLGAVAPGLGVAAAIGVVAMAVGRLVPVVGGPVTAILLGIVVREVVGERAAVVPGARVAAKVVLQAAVVLLGAGLSLREVARTGTAALPVMLGTLTVALAGAALLGRWLRVDEETRTLVGVGTGICGASAIATVSAVIGASEAAVAYAVGTIVVFNVAGAVAFPLVGHALGMSQEGFGLWAGTAINDTSSVVAAGTVFGAAAASAAVVVKLTRTLLIVPVSVALAVRTRRRARATLDAGGTAGTDRVPWRRLVPPFLVLFLVAAALHSVGVVPAAWGPGISGGAHLLTAVALAGVGLLTSVASLRRAGWRPLLLGGLLSLAVATSSLALQAATGTL</sequence>
<feature type="transmembrane region" description="Helical" evidence="7">
    <location>
        <begin position="37"/>
        <end position="57"/>
    </location>
</feature>
<feature type="transmembrane region" description="Helical" evidence="7">
    <location>
        <begin position="291"/>
        <end position="311"/>
    </location>
</feature>
<comment type="similarity">
    <text evidence="2">Belongs to the UPF0324 family.</text>
</comment>
<name>A0A511Z036_9CELL</name>
<feature type="transmembrane region" description="Helical" evidence="7">
    <location>
        <begin position="152"/>
        <end position="173"/>
    </location>
</feature>
<dbReference type="InterPro" id="IPR018383">
    <property type="entry name" value="UPF0324_pro"/>
</dbReference>
<evidence type="ECO:0000256" key="1">
    <source>
        <dbReference type="ARBA" id="ARBA00004651"/>
    </source>
</evidence>
<reference evidence="8 9" key="1">
    <citation type="submission" date="2019-07" db="EMBL/GenBank/DDBJ databases">
        <title>Whole genome shotgun sequence of Actinotalea fermentans NBRC 105374.</title>
        <authorList>
            <person name="Hosoyama A."/>
            <person name="Uohara A."/>
            <person name="Ohji S."/>
            <person name="Ichikawa N."/>
        </authorList>
    </citation>
    <scope>NUCLEOTIDE SEQUENCE [LARGE SCALE GENOMIC DNA]</scope>
    <source>
        <strain evidence="8 9">NBRC 105374</strain>
    </source>
</reference>
<protein>
    <recommendedName>
        <fullName evidence="10">Sulfate exporter family transporter</fullName>
    </recommendedName>
</protein>
<feature type="transmembrane region" description="Helical" evidence="7">
    <location>
        <begin position="93"/>
        <end position="112"/>
    </location>
</feature>
<dbReference type="PANTHER" id="PTHR30106:SF1">
    <property type="entry name" value="UPF0324 MEMBRANE PROTEIN FN0533"/>
    <property type="match status" value="1"/>
</dbReference>
<dbReference type="Pfam" id="PF03601">
    <property type="entry name" value="Cons_hypoth698"/>
    <property type="match status" value="1"/>
</dbReference>
<evidence type="ECO:0000256" key="6">
    <source>
        <dbReference type="ARBA" id="ARBA00023136"/>
    </source>
</evidence>
<keyword evidence="5 7" id="KW-1133">Transmembrane helix</keyword>
<evidence type="ECO:0000256" key="7">
    <source>
        <dbReference type="SAM" id="Phobius"/>
    </source>
</evidence>
<evidence type="ECO:0000313" key="8">
    <source>
        <dbReference type="EMBL" id="GEN80802.1"/>
    </source>
</evidence>
<keyword evidence="4 7" id="KW-0812">Transmembrane</keyword>
<dbReference type="PANTHER" id="PTHR30106">
    <property type="entry name" value="INNER MEMBRANE PROTEIN YEIH-RELATED"/>
    <property type="match status" value="1"/>
</dbReference>
<dbReference type="Proteomes" id="UP000321484">
    <property type="component" value="Unassembled WGS sequence"/>
</dbReference>
<gene>
    <name evidence="8" type="ORF">AFE02nite_25360</name>
</gene>
<dbReference type="EMBL" id="BJYK01000009">
    <property type="protein sequence ID" value="GEN80802.1"/>
    <property type="molecule type" value="Genomic_DNA"/>
</dbReference>
<feature type="transmembrane region" description="Helical" evidence="7">
    <location>
        <begin position="346"/>
        <end position="367"/>
    </location>
</feature>
<keyword evidence="9" id="KW-1185">Reference proteome</keyword>
<dbReference type="RefSeq" id="WP_261765613.1">
    <property type="nucleotide sequence ID" value="NZ_BJYK01000009.1"/>
</dbReference>
<dbReference type="AlphaFoldDB" id="A0A511Z036"/>
<proteinExistence type="inferred from homology"/>
<evidence type="ECO:0000256" key="2">
    <source>
        <dbReference type="ARBA" id="ARBA00007977"/>
    </source>
</evidence>
<accession>A0A511Z036</accession>
<organism evidence="8 9">
    <name type="scientific">Actinotalea fermentans</name>
    <dbReference type="NCBI Taxonomy" id="43671"/>
    <lineage>
        <taxon>Bacteria</taxon>
        <taxon>Bacillati</taxon>
        <taxon>Actinomycetota</taxon>
        <taxon>Actinomycetes</taxon>
        <taxon>Micrococcales</taxon>
        <taxon>Cellulomonadaceae</taxon>
        <taxon>Actinotalea</taxon>
    </lineage>
</organism>
<dbReference type="GO" id="GO:0005886">
    <property type="term" value="C:plasma membrane"/>
    <property type="evidence" value="ECO:0007669"/>
    <property type="project" value="UniProtKB-SubCell"/>
</dbReference>
<feature type="transmembrane region" description="Helical" evidence="7">
    <location>
        <begin position="63"/>
        <end position="81"/>
    </location>
</feature>
<evidence type="ECO:0008006" key="10">
    <source>
        <dbReference type="Google" id="ProtNLM"/>
    </source>
</evidence>
<evidence type="ECO:0000313" key="9">
    <source>
        <dbReference type="Proteomes" id="UP000321484"/>
    </source>
</evidence>